<evidence type="ECO:0000313" key="1">
    <source>
        <dbReference type="EMBL" id="RJR27778.1"/>
    </source>
</evidence>
<dbReference type="EMBL" id="QZJF01000007">
    <property type="protein sequence ID" value="RJR27778.1"/>
    <property type="molecule type" value="Genomic_DNA"/>
</dbReference>
<evidence type="ECO:0000313" key="2">
    <source>
        <dbReference type="Proteomes" id="UP000265540"/>
    </source>
</evidence>
<reference evidence="1 2" key="1">
    <citation type="journal article" date="2017" name="ISME J.">
        <title>Energy and carbon metabolisms in a deep terrestrial subsurface fluid microbial community.</title>
        <authorList>
            <person name="Momper L."/>
            <person name="Jungbluth S.P."/>
            <person name="Lee M.D."/>
            <person name="Amend J.P."/>
        </authorList>
    </citation>
    <scope>NUCLEOTIDE SEQUENCE [LARGE SCALE GENOMIC DNA]</scope>
    <source>
        <strain evidence="1">SURF_46</strain>
    </source>
</reference>
<comment type="caution">
    <text evidence="1">The sequence shown here is derived from an EMBL/GenBank/DDBJ whole genome shotgun (WGS) entry which is preliminary data.</text>
</comment>
<organism evidence="1 2">
    <name type="scientific">candidate division WWE3 bacterium</name>
    <dbReference type="NCBI Taxonomy" id="2053526"/>
    <lineage>
        <taxon>Bacteria</taxon>
        <taxon>Katanobacteria</taxon>
    </lineage>
</organism>
<dbReference type="Proteomes" id="UP000265540">
    <property type="component" value="Unassembled WGS sequence"/>
</dbReference>
<name>A0A3A4ZFI5_UNCKA</name>
<accession>A0A3A4ZFI5</accession>
<protein>
    <submittedName>
        <fullName evidence="1">Uncharacterized protein</fullName>
    </submittedName>
</protein>
<gene>
    <name evidence="1" type="ORF">C4561_01600</name>
</gene>
<proteinExistence type="predicted"/>
<sequence>MWEIGVAYPIYNHTFRYRKVVEGTLLANANAGASSISVSIPTGNPTVSSLFGSCGDTTKFVPSLLDRVVIGKSTRVAYLNAVEEVKVLSVSGSTITLYNSLTNGFNLGDSISLYGVGCPDGWVFNSGTEVLRSLVFNEYGGKDDLCSFGVGIVAGSPSGSIRADLALTKLIPNMPHELNFHYKRHSVGSACQVELHENNGISGATVTAPLTTTLSWTESSNSFTSNIVQNDNSLIRLRWPTSGFSSLQVIDCLVLQFGAHFTTGASYIFNQVPDSDVNIFDLTEKKSNFLTSGYSRQHLLAGKVVESKRHALSCSFTNIPSETYHLFQVLSAYSLWQNKGFLIALKTGIPELPPILVGLMELSEVRSSAWAFSEKSFTLKFEEVL</sequence>
<dbReference type="AlphaFoldDB" id="A0A3A4ZFI5"/>